<protein>
    <submittedName>
        <fullName evidence="5">ABC transporter substrate-binding protein</fullName>
    </submittedName>
</protein>
<gene>
    <name evidence="5" type="ORF">CBY09_07550</name>
</gene>
<evidence type="ECO:0000259" key="4">
    <source>
        <dbReference type="Pfam" id="PF09084"/>
    </source>
</evidence>
<dbReference type="PANTHER" id="PTHR30024:SF47">
    <property type="entry name" value="TAURINE-BINDING PERIPLASMIC PROTEIN"/>
    <property type="match status" value="1"/>
</dbReference>
<comment type="caution">
    <text evidence="5">The sequence shown here is derived from an EMBL/GenBank/DDBJ whole genome shotgun (WGS) entry which is preliminary data.</text>
</comment>
<dbReference type="Proteomes" id="UP000215441">
    <property type="component" value="Unassembled WGS sequence"/>
</dbReference>
<dbReference type="Gene3D" id="3.40.190.10">
    <property type="entry name" value="Periplasmic binding protein-like II"/>
    <property type="match status" value="2"/>
</dbReference>
<evidence type="ECO:0000313" key="6">
    <source>
        <dbReference type="Proteomes" id="UP000215441"/>
    </source>
</evidence>
<dbReference type="GO" id="GO:0042597">
    <property type="term" value="C:periplasmic space"/>
    <property type="evidence" value="ECO:0007669"/>
    <property type="project" value="UniProtKB-SubCell"/>
</dbReference>
<dbReference type="InterPro" id="IPR015168">
    <property type="entry name" value="SsuA/THI5"/>
</dbReference>
<organism evidence="5 6">
    <name type="scientific">Acidovorax kalamii</name>
    <dbReference type="NCBI Taxonomy" id="2004485"/>
    <lineage>
        <taxon>Bacteria</taxon>
        <taxon>Pseudomonadati</taxon>
        <taxon>Pseudomonadota</taxon>
        <taxon>Betaproteobacteria</taxon>
        <taxon>Burkholderiales</taxon>
        <taxon>Comamonadaceae</taxon>
        <taxon>Acidovorax</taxon>
    </lineage>
</organism>
<evidence type="ECO:0000313" key="5">
    <source>
        <dbReference type="EMBL" id="OYD51634.1"/>
    </source>
</evidence>
<proteinExistence type="inferred from homology"/>
<evidence type="ECO:0000256" key="1">
    <source>
        <dbReference type="ARBA" id="ARBA00004418"/>
    </source>
</evidence>
<dbReference type="RefSeq" id="WP_094287927.1">
    <property type="nucleotide sequence ID" value="NZ_NOIG01000004.1"/>
</dbReference>
<dbReference type="Pfam" id="PF09084">
    <property type="entry name" value="NMT1"/>
    <property type="match status" value="1"/>
</dbReference>
<evidence type="ECO:0000256" key="2">
    <source>
        <dbReference type="ARBA" id="ARBA00010742"/>
    </source>
</evidence>
<feature type="domain" description="SsuA/THI5-like" evidence="4">
    <location>
        <begin position="51"/>
        <end position="266"/>
    </location>
</feature>
<keyword evidence="3" id="KW-0732">Signal</keyword>
<accession>A0A235ERJ3</accession>
<dbReference type="SUPFAM" id="SSF53850">
    <property type="entry name" value="Periplasmic binding protein-like II"/>
    <property type="match status" value="1"/>
</dbReference>
<name>A0A235ERJ3_9BURK</name>
<keyword evidence="6" id="KW-1185">Reference proteome</keyword>
<reference evidence="5 6" key="1">
    <citation type="submission" date="2017-07" db="EMBL/GenBank/DDBJ databases">
        <title>Acidovorax KNDSW TSA 6 genome sequence and assembly.</title>
        <authorList>
            <person name="Mayilraj S."/>
        </authorList>
    </citation>
    <scope>NUCLEOTIDE SEQUENCE [LARGE SCALE GENOMIC DNA]</scope>
    <source>
        <strain evidence="5 6">KNDSW-TSA6</strain>
    </source>
</reference>
<dbReference type="PANTHER" id="PTHR30024">
    <property type="entry name" value="ALIPHATIC SULFONATES-BINDING PROTEIN-RELATED"/>
    <property type="match status" value="1"/>
</dbReference>
<dbReference type="GO" id="GO:0042918">
    <property type="term" value="P:alkanesulfonate transmembrane transport"/>
    <property type="evidence" value="ECO:0007669"/>
    <property type="project" value="TreeGrafter"/>
</dbReference>
<sequence>MPQSLITRRAFGTVSAVSVAAVCAPALVRAQTDGAMLGRVTVAVGGQGVLYHLPLALADALGYFRVEGLEVVVRDFAAGALAQQAVQEGAADVCSGAFEHVLRAHVRGQSYRALVLQGRAPQLALGVSLRSLPAYKDLGDLAGRRIGVSSVGSSTHLAASLMLVRAGLSPRDVAFVGVGSGTNAMNALRSGQVHALCHADPIMTLLEQKADTRIVGDLRSLKAAQELVGSGTLPAGSLYAPQSFLQKQPAQAQALVNGIVHALKWLQTAGPADLVKAVPAAYLMGDRGLYLAAFGRVRETFSPNGLMPDDGPATALRILARVQPELAEAKVELARTYTNDLVRKARQKYSV</sequence>
<dbReference type="OrthoDB" id="9806288at2"/>
<comment type="subcellular location">
    <subcellularLocation>
        <location evidence="1">Periplasm</location>
    </subcellularLocation>
</comment>
<evidence type="ECO:0000256" key="3">
    <source>
        <dbReference type="ARBA" id="ARBA00022729"/>
    </source>
</evidence>
<dbReference type="EMBL" id="NOIG01000004">
    <property type="protein sequence ID" value="OYD51634.1"/>
    <property type="molecule type" value="Genomic_DNA"/>
</dbReference>
<dbReference type="AlphaFoldDB" id="A0A235ERJ3"/>
<comment type="similarity">
    <text evidence="2">Belongs to the bacterial solute-binding protein SsuA/TauA family.</text>
</comment>